<protein>
    <recommendedName>
        <fullName evidence="3">FAD-binding domain-containing protein</fullName>
    </recommendedName>
</protein>
<accession>A0AAV5A245</accession>
<dbReference type="Proteomes" id="UP001050691">
    <property type="component" value="Unassembled WGS sequence"/>
</dbReference>
<dbReference type="EMBL" id="BPWL01000003">
    <property type="protein sequence ID" value="GJJ08714.1"/>
    <property type="molecule type" value="Genomic_DNA"/>
</dbReference>
<name>A0AAV5A245_9AGAM</name>
<reference evidence="1" key="1">
    <citation type="submission" date="2021-10" db="EMBL/GenBank/DDBJ databases">
        <title>De novo Genome Assembly of Clathrus columnatus (Basidiomycota, Fungi) Using Illumina and Nanopore Sequence Data.</title>
        <authorList>
            <person name="Ogiso-Tanaka E."/>
            <person name="Itagaki H."/>
            <person name="Hosoya T."/>
            <person name="Hosaka K."/>
        </authorList>
    </citation>
    <scope>NUCLEOTIDE SEQUENCE</scope>
    <source>
        <strain evidence="1">MO-923</strain>
    </source>
</reference>
<dbReference type="SUPFAM" id="SSF51905">
    <property type="entry name" value="FAD/NAD(P)-binding domain"/>
    <property type="match status" value="1"/>
</dbReference>
<dbReference type="InterPro" id="IPR036188">
    <property type="entry name" value="FAD/NAD-bd_sf"/>
</dbReference>
<evidence type="ECO:0008006" key="3">
    <source>
        <dbReference type="Google" id="ProtNLM"/>
    </source>
</evidence>
<proteinExistence type="predicted"/>
<evidence type="ECO:0000313" key="2">
    <source>
        <dbReference type="Proteomes" id="UP001050691"/>
    </source>
</evidence>
<dbReference type="Gene3D" id="3.50.50.60">
    <property type="entry name" value="FAD/NAD(P)-binding domain"/>
    <property type="match status" value="1"/>
</dbReference>
<dbReference type="AlphaFoldDB" id="A0AAV5A245"/>
<keyword evidence="2" id="KW-1185">Reference proteome</keyword>
<comment type="caution">
    <text evidence="1">The sequence shown here is derived from an EMBL/GenBank/DDBJ whole genome shotgun (WGS) entry which is preliminary data.</text>
</comment>
<evidence type="ECO:0000313" key="1">
    <source>
        <dbReference type="EMBL" id="GJJ08714.1"/>
    </source>
</evidence>
<organism evidence="1 2">
    <name type="scientific">Clathrus columnatus</name>
    <dbReference type="NCBI Taxonomy" id="1419009"/>
    <lineage>
        <taxon>Eukaryota</taxon>
        <taxon>Fungi</taxon>
        <taxon>Dikarya</taxon>
        <taxon>Basidiomycota</taxon>
        <taxon>Agaricomycotina</taxon>
        <taxon>Agaricomycetes</taxon>
        <taxon>Phallomycetidae</taxon>
        <taxon>Phallales</taxon>
        <taxon>Clathraceae</taxon>
        <taxon>Clathrus</taxon>
    </lineage>
</organism>
<gene>
    <name evidence="1" type="ORF">Clacol_002933</name>
</gene>
<sequence length="185" mass="20103">MSNGVQVPVVDASSMDCKRKNILQGKSEVHDLHEQRGKKTTGIKKLHDDGKVEFLFAGNTTIVTKSVIGADGAHSVVSFFDEKDFNDPDGFQIALGRRVLRGTPPGNWNSHILLIDDAAHVHSLLDGQGMNLNICDAISPAHFIHAHMGLGGLRRDTIIIACGKKRHEAGEPVMGLTMTITRVLH</sequence>